<dbReference type="AlphaFoldDB" id="A0A4R1R5A8"/>
<dbReference type="InterPro" id="IPR036866">
    <property type="entry name" value="RibonucZ/Hydroxyglut_hydro"/>
</dbReference>
<feature type="domain" description="Metallo-beta-lactamase" evidence="1">
    <location>
        <begin position="51"/>
        <end position="228"/>
    </location>
</feature>
<name>A0A4R1R5A8_9FIRM</name>
<dbReference type="Gene3D" id="3.60.15.10">
    <property type="entry name" value="Ribonuclease Z/Hydroxyacylglutathione hydrolase-like"/>
    <property type="match status" value="1"/>
</dbReference>
<gene>
    <name evidence="2" type="ORF">EDD76_102158</name>
</gene>
<dbReference type="OrthoDB" id="367237at2"/>
<dbReference type="SUPFAM" id="SSF56281">
    <property type="entry name" value="Metallo-hydrolase/oxidoreductase"/>
    <property type="match status" value="1"/>
</dbReference>
<sequence length="241" mass="27040">MKNMIILIIVIALALLAATIIPFNEYPVLFMKPSKTGKIQDSEILAVKNKIGNMYFINSSDGYILIDAGSDIKAVEKIIQQENISDVRHIFLTHSDHDHVASLGLFTDANIYMGEDELQMVNGETKRERNKNNSLPDGIGLDDLILLKDEQKIKIGEHTIRCVKAPGHTTGSMIYILDNDYIFLGDSCKISNNKLDIHPFTMDEALSRESIQKISKLIKGTEFTLTSHYGHYKSSDLVIDQ</sequence>
<dbReference type="PANTHER" id="PTHR23131">
    <property type="entry name" value="ENDORIBONUCLEASE LACTB2"/>
    <property type="match status" value="1"/>
</dbReference>
<dbReference type="InterPro" id="IPR001279">
    <property type="entry name" value="Metallo-B-lactamas"/>
</dbReference>
<protein>
    <submittedName>
        <fullName evidence="2">Glyoxylase-like metal-dependent hydrolase (Beta-lactamase superfamily II)</fullName>
    </submittedName>
</protein>
<accession>A0A4R1R5A8</accession>
<dbReference type="Pfam" id="PF00753">
    <property type="entry name" value="Lactamase_B"/>
    <property type="match status" value="1"/>
</dbReference>
<dbReference type="EMBL" id="SLUO01000002">
    <property type="protein sequence ID" value="TCL60462.1"/>
    <property type="molecule type" value="Genomic_DNA"/>
</dbReference>
<evidence type="ECO:0000313" key="3">
    <source>
        <dbReference type="Proteomes" id="UP000295718"/>
    </source>
</evidence>
<keyword evidence="2" id="KW-0378">Hydrolase</keyword>
<comment type="caution">
    <text evidence="2">The sequence shown here is derived from an EMBL/GenBank/DDBJ whole genome shotgun (WGS) entry which is preliminary data.</text>
</comment>
<evidence type="ECO:0000313" key="2">
    <source>
        <dbReference type="EMBL" id="TCL60462.1"/>
    </source>
</evidence>
<dbReference type="InterPro" id="IPR050662">
    <property type="entry name" value="Sec-metab_biosynth-thioest"/>
</dbReference>
<dbReference type="GO" id="GO:0016787">
    <property type="term" value="F:hydrolase activity"/>
    <property type="evidence" value="ECO:0007669"/>
    <property type="project" value="UniProtKB-KW"/>
</dbReference>
<proteinExistence type="predicted"/>
<reference evidence="2 3" key="1">
    <citation type="submission" date="2019-03" db="EMBL/GenBank/DDBJ databases">
        <title>Genomic Encyclopedia of Type Strains, Phase IV (KMG-IV): sequencing the most valuable type-strain genomes for metagenomic binning, comparative biology and taxonomic classification.</title>
        <authorList>
            <person name="Goeker M."/>
        </authorList>
    </citation>
    <scope>NUCLEOTIDE SEQUENCE [LARGE SCALE GENOMIC DNA]</scope>
    <source>
        <strain evidence="2 3">DSM 100556</strain>
    </source>
</reference>
<evidence type="ECO:0000259" key="1">
    <source>
        <dbReference type="SMART" id="SM00849"/>
    </source>
</evidence>
<organism evidence="2 3">
    <name type="scientific">Kineothrix alysoides</name>
    <dbReference type="NCBI Taxonomy" id="1469948"/>
    <lineage>
        <taxon>Bacteria</taxon>
        <taxon>Bacillati</taxon>
        <taxon>Bacillota</taxon>
        <taxon>Clostridia</taxon>
        <taxon>Lachnospirales</taxon>
        <taxon>Lachnospiraceae</taxon>
        <taxon>Kineothrix</taxon>
    </lineage>
</organism>
<dbReference type="Proteomes" id="UP000295718">
    <property type="component" value="Unassembled WGS sequence"/>
</dbReference>
<dbReference type="SMART" id="SM00849">
    <property type="entry name" value="Lactamase_B"/>
    <property type="match status" value="1"/>
</dbReference>
<keyword evidence="3" id="KW-1185">Reference proteome</keyword>
<dbReference type="STRING" id="1469948.GCA_000732725_00195"/>